<reference evidence="2" key="2">
    <citation type="submission" date="2020-09" db="EMBL/GenBank/DDBJ databases">
        <authorList>
            <person name="Sun Q."/>
            <person name="Ohkuma M."/>
        </authorList>
    </citation>
    <scope>NUCLEOTIDE SEQUENCE</scope>
    <source>
        <strain evidence="2">JCM 3091</strain>
    </source>
</reference>
<accession>A0A8J3FLJ2</accession>
<proteinExistence type="predicted"/>
<evidence type="ECO:0000313" key="2">
    <source>
        <dbReference type="EMBL" id="GGK43612.1"/>
    </source>
</evidence>
<sequence>MTNPPTRLGATITVLGLALVGVTAPAGAVPAPFPGDPDVKIESMWFKGTGCHRDDTSVALSNGNRAIDVRHSRYTVNAGLVPQADGTSKWVGAESGHCQINLKLSYPPGLTFALTSATARRFADLAGGAKVKQITTYSFGESIETGRLVSDLTGPMAEVHSQIEQIRTRYWSECGKTSSILLSTNVRVDARESARDTSSRVSLDARLVGDQQYRFQWRTC</sequence>
<evidence type="ECO:0008006" key="4">
    <source>
        <dbReference type="Google" id="ProtNLM"/>
    </source>
</evidence>
<evidence type="ECO:0000256" key="1">
    <source>
        <dbReference type="SAM" id="SignalP"/>
    </source>
</evidence>
<dbReference type="InterPro" id="IPR025649">
    <property type="entry name" value="DUF4360"/>
</dbReference>
<evidence type="ECO:0000313" key="3">
    <source>
        <dbReference type="Proteomes" id="UP000662200"/>
    </source>
</evidence>
<reference evidence="2" key="1">
    <citation type="journal article" date="2014" name="Int. J. Syst. Evol. Microbiol.">
        <title>Complete genome sequence of Corynebacterium casei LMG S-19264T (=DSM 44701T), isolated from a smear-ripened cheese.</title>
        <authorList>
            <consortium name="US DOE Joint Genome Institute (JGI-PGF)"/>
            <person name="Walter F."/>
            <person name="Albersmeier A."/>
            <person name="Kalinowski J."/>
            <person name="Ruckert C."/>
        </authorList>
    </citation>
    <scope>NUCLEOTIDE SEQUENCE</scope>
    <source>
        <strain evidence="2">JCM 3091</strain>
    </source>
</reference>
<dbReference type="EMBL" id="BMQC01000026">
    <property type="protein sequence ID" value="GGK43612.1"/>
    <property type="molecule type" value="Genomic_DNA"/>
</dbReference>
<dbReference type="Pfam" id="PF14273">
    <property type="entry name" value="DUF4360"/>
    <property type="match status" value="1"/>
</dbReference>
<organism evidence="2 3">
    <name type="scientific">Pilimelia terevasa</name>
    <dbReference type="NCBI Taxonomy" id="53372"/>
    <lineage>
        <taxon>Bacteria</taxon>
        <taxon>Bacillati</taxon>
        <taxon>Actinomycetota</taxon>
        <taxon>Actinomycetes</taxon>
        <taxon>Micromonosporales</taxon>
        <taxon>Micromonosporaceae</taxon>
        <taxon>Pilimelia</taxon>
    </lineage>
</organism>
<dbReference type="PANTHER" id="PTHR38847">
    <property type="match status" value="1"/>
</dbReference>
<feature type="signal peptide" evidence="1">
    <location>
        <begin position="1"/>
        <end position="28"/>
    </location>
</feature>
<keyword evidence="3" id="KW-1185">Reference proteome</keyword>
<keyword evidence="1" id="KW-0732">Signal</keyword>
<protein>
    <recommendedName>
        <fullName evidence="4">DUF4360 domain-containing protein</fullName>
    </recommendedName>
</protein>
<feature type="chain" id="PRO_5035221307" description="DUF4360 domain-containing protein" evidence="1">
    <location>
        <begin position="29"/>
        <end position="220"/>
    </location>
</feature>
<dbReference type="RefSeq" id="WP_189115962.1">
    <property type="nucleotide sequence ID" value="NZ_BMQC01000026.1"/>
</dbReference>
<gene>
    <name evidence="2" type="ORF">GCM10010124_40500</name>
</gene>
<comment type="caution">
    <text evidence="2">The sequence shown here is derived from an EMBL/GenBank/DDBJ whole genome shotgun (WGS) entry which is preliminary data.</text>
</comment>
<dbReference type="Proteomes" id="UP000662200">
    <property type="component" value="Unassembled WGS sequence"/>
</dbReference>
<name>A0A8J3FLJ2_9ACTN</name>
<dbReference type="PANTHER" id="PTHR38847:SF1">
    <property type="entry name" value="PSEUDOURIDINE SYNTHASE RSUA_RLUA-LIKE DOMAIN-CONTAINING PROTEIN"/>
    <property type="match status" value="1"/>
</dbReference>
<dbReference type="AlphaFoldDB" id="A0A8J3FLJ2"/>